<dbReference type="Pfam" id="PF18759">
    <property type="entry name" value="Plavaka"/>
    <property type="match status" value="1"/>
</dbReference>
<dbReference type="Proteomes" id="UP000076871">
    <property type="component" value="Unassembled WGS sequence"/>
</dbReference>
<dbReference type="GeneID" id="63827793"/>
<accession>A0A165E3L9</accession>
<protein>
    <submittedName>
        <fullName evidence="1">Uncharacterized protein</fullName>
    </submittedName>
</protein>
<dbReference type="EMBL" id="KV427626">
    <property type="protein sequence ID" value="KZT06186.1"/>
    <property type="molecule type" value="Genomic_DNA"/>
</dbReference>
<reference evidence="1 2" key="1">
    <citation type="journal article" date="2016" name="Mol. Biol. Evol.">
        <title>Comparative Genomics of Early-Diverging Mushroom-Forming Fungi Provides Insights into the Origins of Lignocellulose Decay Capabilities.</title>
        <authorList>
            <person name="Nagy L.G."/>
            <person name="Riley R."/>
            <person name="Tritt A."/>
            <person name="Adam C."/>
            <person name="Daum C."/>
            <person name="Floudas D."/>
            <person name="Sun H."/>
            <person name="Yadav J.S."/>
            <person name="Pangilinan J."/>
            <person name="Larsson K.H."/>
            <person name="Matsuura K."/>
            <person name="Barry K."/>
            <person name="Labutti K."/>
            <person name="Kuo R."/>
            <person name="Ohm R.A."/>
            <person name="Bhattacharya S.S."/>
            <person name="Shirouzu T."/>
            <person name="Yoshinaga Y."/>
            <person name="Martin F.M."/>
            <person name="Grigoriev I.V."/>
            <person name="Hibbett D.S."/>
        </authorList>
    </citation>
    <scope>NUCLEOTIDE SEQUENCE [LARGE SCALE GENOMIC DNA]</scope>
    <source>
        <strain evidence="1 2">93-53</strain>
    </source>
</reference>
<dbReference type="InterPro" id="IPR041078">
    <property type="entry name" value="Plavaka"/>
</dbReference>
<evidence type="ECO:0000313" key="2">
    <source>
        <dbReference type="Proteomes" id="UP000076871"/>
    </source>
</evidence>
<dbReference type="InParanoid" id="A0A165E3L9"/>
<evidence type="ECO:0000313" key="1">
    <source>
        <dbReference type="EMBL" id="KZT06186.1"/>
    </source>
</evidence>
<dbReference type="OrthoDB" id="3199698at2759"/>
<proteinExistence type="predicted"/>
<gene>
    <name evidence="1" type="ORF">LAESUDRAFT_737161</name>
</gene>
<dbReference type="STRING" id="1314785.A0A165E3L9"/>
<sequence length="204" mass="23414">MVQKQPRASDNWAPYDSRIEFETAEFLFKPEQMSAGNIDILFNLWAASLVKHGDHSPFMNVTDLYHAIDMTALGDVKWESFTMSYQGEQPNSEMDYGLFHEFLHGEWQLNDFMSGDWAWNQADIIMVDKKTHSAAFMPIILGSDKMTVSVATGQNEYYLIYMSTGNSHNSMRCAHRDAVVLLGFLAILKADKEYADDPLFQKYR</sequence>
<name>A0A165E3L9_9APHY</name>
<dbReference type="RefSeq" id="XP_040763926.1">
    <property type="nucleotide sequence ID" value="XM_040910764.1"/>
</dbReference>
<organism evidence="1 2">
    <name type="scientific">Laetiporus sulphureus 93-53</name>
    <dbReference type="NCBI Taxonomy" id="1314785"/>
    <lineage>
        <taxon>Eukaryota</taxon>
        <taxon>Fungi</taxon>
        <taxon>Dikarya</taxon>
        <taxon>Basidiomycota</taxon>
        <taxon>Agaricomycotina</taxon>
        <taxon>Agaricomycetes</taxon>
        <taxon>Polyporales</taxon>
        <taxon>Laetiporus</taxon>
    </lineage>
</organism>
<keyword evidence="2" id="KW-1185">Reference proteome</keyword>
<dbReference type="AlphaFoldDB" id="A0A165E3L9"/>